<evidence type="ECO:0000256" key="1">
    <source>
        <dbReference type="ARBA" id="ARBA00004903"/>
    </source>
</evidence>
<keyword evidence="5 7" id="KW-0521">NADP</keyword>
<dbReference type="PROSITE" id="PS51330">
    <property type="entry name" value="DHFR_2"/>
    <property type="match status" value="1"/>
</dbReference>
<accession>A0ABY4EE83</accession>
<keyword evidence="11" id="KW-1185">Reference proteome</keyword>
<evidence type="ECO:0000256" key="2">
    <source>
        <dbReference type="ARBA" id="ARBA00009539"/>
    </source>
</evidence>
<sequence>MISFVFAMDRNQLIGKNNDLPWYLPNDFKFFKETTWGQTIIMGRKTFESFGKPLPNREHVILTRSGNFHDQECKVVRSINEILTMEKENPEKEWFVIGGSVLFKEMMPYADKMYMTFIDEEFDGDTYFPSIDYTKWRLSHETKGKKDERNPYDYYFRIYQRVETE</sequence>
<dbReference type="PANTHER" id="PTHR48069">
    <property type="entry name" value="DIHYDROFOLATE REDUCTASE"/>
    <property type="match status" value="1"/>
</dbReference>
<evidence type="ECO:0000256" key="8">
    <source>
        <dbReference type="RuleBase" id="RU004474"/>
    </source>
</evidence>
<dbReference type="Pfam" id="PF00186">
    <property type="entry name" value="DHFR_1"/>
    <property type="match status" value="1"/>
</dbReference>
<gene>
    <name evidence="10" type="ORF">MUN89_12430</name>
</gene>
<comment type="pathway">
    <text evidence="1 7">Cofactor biosynthesis; tetrahydrofolate biosynthesis; 5,6,7,8-tetrahydrofolate from 7,8-dihydrofolate: step 1/1.</text>
</comment>
<evidence type="ECO:0000259" key="9">
    <source>
        <dbReference type="PROSITE" id="PS51330"/>
    </source>
</evidence>
<comment type="function">
    <text evidence="7">Key enzyme in folate metabolism. Catalyzes an essential reaction for de novo glycine and purine synthesis, and for DNA precursor synthesis.</text>
</comment>
<keyword evidence="4 7" id="KW-0554">One-carbon metabolism</keyword>
<evidence type="ECO:0000256" key="5">
    <source>
        <dbReference type="ARBA" id="ARBA00022857"/>
    </source>
</evidence>
<dbReference type="InterPro" id="IPR024072">
    <property type="entry name" value="DHFR-like_dom_sf"/>
</dbReference>
<dbReference type="PANTHER" id="PTHR48069:SF3">
    <property type="entry name" value="DIHYDROFOLATE REDUCTASE"/>
    <property type="match status" value="1"/>
</dbReference>
<organism evidence="10 11">
    <name type="scientific">Halobacillus salinarum</name>
    <dbReference type="NCBI Taxonomy" id="2932257"/>
    <lineage>
        <taxon>Bacteria</taxon>
        <taxon>Bacillati</taxon>
        <taxon>Bacillota</taxon>
        <taxon>Bacilli</taxon>
        <taxon>Bacillales</taxon>
        <taxon>Bacillaceae</taxon>
        <taxon>Halobacillus</taxon>
    </lineage>
</organism>
<dbReference type="Gene3D" id="3.40.430.10">
    <property type="entry name" value="Dihydrofolate Reductase, subunit A"/>
    <property type="match status" value="1"/>
</dbReference>
<protein>
    <recommendedName>
        <fullName evidence="3 7">Dihydrofolate reductase</fullName>
        <ecNumber evidence="3 7">1.5.1.3</ecNumber>
    </recommendedName>
</protein>
<dbReference type="CDD" id="cd00209">
    <property type="entry name" value="DHFR"/>
    <property type="match status" value="1"/>
</dbReference>
<dbReference type="EMBL" id="CP095073">
    <property type="protein sequence ID" value="UOQ42773.1"/>
    <property type="molecule type" value="Genomic_DNA"/>
</dbReference>
<dbReference type="PROSITE" id="PS00075">
    <property type="entry name" value="DHFR_1"/>
    <property type="match status" value="1"/>
</dbReference>
<evidence type="ECO:0000256" key="4">
    <source>
        <dbReference type="ARBA" id="ARBA00022563"/>
    </source>
</evidence>
<comment type="similarity">
    <text evidence="2 7 8">Belongs to the dihydrofolate reductase family.</text>
</comment>
<reference evidence="10 11" key="1">
    <citation type="submission" date="2022-04" db="EMBL/GenBank/DDBJ databases">
        <title>Halobacillus sp. isolated from saltern.</title>
        <authorList>
            <person name="Won M."/>
            <person name="Lee C.-M."/>
            <person name="Woen H.-Y."/>
            <person name="Kwon S.-W."/>
        </authorList>
    </citation>
    <scope>NUCLEOTIDE SEQUENCE [LARGE SCALE GENOMIC DNA]</scope>
    <source>
        <strain evidence="10 11">SSBR10-3</strain>
    </source>
</reference>
<evidence type="ECO:0000256" key="6">
    <source>
        <dbReference type="ARBA" id="ARBA00023002"/>
    </source>
</evidence>
<dbReference type="PRINTS" id="PR00070">
    <property type="entry name" value="DHFR"/>
</dbReference>
<dbReference type="Proteomes" id="UP000831787">
    <property type="component" value="Chromosome"/>
</dbReference>
<dbReference type="PIRSF" id="PIRSF000194">
    <property type="entry name" value="DHFR"/>
    <property type="match status" value="1"/>
</dbReference>
<evidence type="ECO:0000256" key="3">
    <source>
        <dbReference type="ARBA" id="ARBA00012856"/>
    </source>
</evidence>
<keyword evidence="6 7" id="KW-0560">Oxidoreductase</keyword>
<dbReference type="RefSeq" id="WP_244708134.1">
    <property type="nucleotide sequence ID" value="NZ_CP095073.1"/>
</dbReference>
<feature type="domain" description="DHFR" evidence="9">
    <location>
        <begin position="1"/>
        <end position="161"/>
    </location>
</feature>
<name>A0ABY4EE83_9BACI</name>
<dbReference type="EC" id="1.5.1.3" evidence="3 7"/>
<dbReference type="InterPro" id="IPR012259">
    <property type="entry name" value="DHFR"/>
</dbReference>
<evidence type="ECO:0000313" key="10">
    <source>
        <dbReference type="EMBL" id="UOQ42773.1"/>
    </source>
</evidence>
<dbReference type="InterPro" id="IPR017925">
    <property type="entry name" value="DHFR_CS"/>
</dbReference>
<evidence type="ECO:0000256" key="7">
    <source>
        <dbReference type="PIRNR" id="PIRNR000194"/>
    </source>
</evidence>
<dbReference type="SUPFAM" id="SSF53597">
    <property type="entry name" value="Dihydrofolate reductase-like"/>
    <property type="match status" value="1"/>
</dbReference>
<comment type="catalytic activity">
    <reaction evidence="7">
        <text>(6S)-5,6,7,8-tetrahydrofolate + NADP(+) = 7,8-dihydrofolate + NADPH + H(+)</text>
        <dbReference type="Rhea" id="RHEA:15009"/>
        <dbReference type="ChEBI" id="CHEBI:15378"/>
        <dbReference type="ChEBI" id="CHEBI:57451"/>
        <dbReference type="ChEBI" id="CHEBI:57453"/>
        <dbReference type="ChEBI" id="CHEBI:57783"/>
        <dbReference type="ChEBI" id="CHEBI:58349"/>
        <dbReference type="EC" id="1.5.1.3"/>
    </reaction>
</comment>
<proteinExistence type="inferred from homology"/>
<evidence type="ECO:0000313" key="11">
    <source>
        <dbReference type="Proteomes" id="UP000831787"/>
    </source>
</evidence>
<dbReference type="InterPro" id="IPR001796">
    <property type="entry name" value="DHFR_dom"/>
</dbReference>